<proteinExistence type="predicted"/>
<organism evidence="1 2">
    <name type="scientific">Setaria viridis</name>
    <name type="common">Green bristlegrass</name>
    <name type="synonym">Setaria italica subsp. viridis</name>
    <dbReference type="NCBI Taxonomy" id="4556"/>
    <lineage>
        <taxon>Eukaryota</taxon>
        <taxon>Viridiplantae</taxon>
        <taxon>Streptophyta</taxon>
        <taxon>Embryophyta</taxon>
        <taxon>Tracheophyta</taxon>
        <taxon>Spermatophyta</taxon>
        <taxon>Magnoliopsida</taxon>
        <taxon>Liliopsida</taxon>
        <taxon>Poales</taxon>
        <taxon>Poaceae</taxon>
        <taxon>PACMAD clade</taxon>
        <taxon>Panicoideae</taxon>
        <taxon>Panicodae</taxon>
        <taxon>Paniceae</taxon>
        <taxon>Cenchrinae</taxon>
        <taxon>Setaria</taxon>
    </lineage>
</organism>
<dbReference type="Gramene" id="TKW37527">
    <property type="protein sequence ID" value="TKW37527"/>
    <property type="gene ID" value="SEVIR_1G052600v2"/>
</dbReference>
<protein>
    <submittedName>
        <fullName evidence="1">Uncharacterized protein</fullName>
    </submittedName>
</protein>
<evidence type="ECO:0000313" key="1">
    <source>
        <dbReference type="EMBL" id="TKW37527.1"/>
    </source>
</evidence>
<dbReference type="AlphaFoldDB" id="A0A4U6WHS4"/>
<dbReference type="EMBL" id="CM016552">
    <property type="protein sequence ID" value="TKW37527.1"/>
    <property type="molecule type" value="Genomic_DNA"/>
</dbReference>
<dbReference type="Proteomes" id="UP000298652">
    <property type="component" value="Chromosome 1"/>
</dbReference>
<evidence type="ECO:0000313" key="2">
    <source>
        <dbReference type="Proteomes" id="UP000298652"/>
    </source>
</evidence>
<keyword evidence="2" id="KW-1185">Reference proteome</keyword>
<accession>A0A4U6WHS4</accession>
<sequence length="142" mass="14508">MMNFQGWSRCSHRARGQPAARAAVRVAPLAAGATSPLVSAGAAARHTHIAAGATARVAPAGCRLPEPLLASCLLASRSCCSPTHARAAGQAARVSARAWGGAARLDAWATACRPRRSPLRTDSQTGEPLLAFVARAGGMGKM</sequence>
<reference evidence="1" key="1">
    <citation type="submission" date="2019-03" db="EMBL/GenBank/DDBJ databases">
        <title>WGS assembly of Setaria viridis.</title>
        <authorList>
            <person name="Huang P."/>
            <person name="Jenkins J."/>
            <person name="Grimwood J."/>
            <person name="Barry K."/>
            <person name="Healey A."/>
            <person name="Mamidi S."/>
            <person name="Sreedasyam A."/>
            <person name="Shu S."/>
            <person name="Feldman M."/>
            <person name="Wu J."/>
            <person name="Yu Y."/>
            <person name="Chen C."/>
            <person name="Johnson J."/>
            <person name="Rokhsar D."/>
            <person name="Baxter I."/>
            <person name="Schmutz J."/>
            <person name="Brutnell T."/>
            <person name="Kellogg E."/>
        </authorList>
    </citation>
    <scope>NUCLEOTIDE SEQUENCE [LARGE SCALE GENOMIC DNA]</scope>
</reference>
<gene>
    <name evidence="1" type="ORF">SEVIR_1G052600v2</name>
</gene>
<name>A0A4U6WHS4_SETVI</name>